<dbReference type="GO" id="GO:0044781">
    <property type="term" value="P:bacterial-type flagellum organization"/>
    <property type="evidence" value="ECO:0007669"/>
    <property type="project" value="UniProtKB-KW"/>
</dbReference>
<dbReference type="EMBL" id="MGFH01000035">
    <property type="protein sequence ID" value="OGM07893.1"/>
    <property type="molecule type" value="Genomic_DNA"/>
</dbReference>
<dbReference type="GO" id="GO:0015031">
    <property type="term" value="P:protein transport"/>
    <property type="evidence" value="ECO:0007669"/>
    <property type="project" value="UniProtKB-KW"/>
</dbReference>
<reference evidence="9 10" key="1">
    <citation type="journal article" date="2016" name="Nat. Commun.">
        <title>Thousands of microbial genomes shed light on interconnected biogeochemical processes in an aquifer system.</title>
        <authorList>
            <person name="Anantharaman K."/>
            <person name="Brown C.T."/>
            <person name="Hug L.A."/>
            <person name="Sharon I."/>
            <person name="Castelle C.J."/>
            <person name="Probst A.J."/>
            <person name="Thomas B.C."/>
            <person name="Singh A."/>
            <person name="Wilkins M.J."/>
            <person name="Karaoz U."/>
            <person name="Brodie E.L."/>
            <person name="Williams K.H."/>
            <person name="Hubbard S.S."/>
            <person name="Banfield J.F."/>
        </authorList>
    </citation>
    <scope>NUCLEOTIDE SEQUENCE [LARGE SCALE GENOMIC DNA]</scope>
</reference>
<dbReference type="STRING" id="1817813.A2008_11810"/>
<evidence type="ECO:0000256" key="5">
    <source>
        <dbReference type="ARBA" id="ARBA00022927"/>
    </source>
</evidence>
<dbReference type="PANTHER" id="PTHR34982:SF1">
    <property type="entry name" value="FLAGELLAR ASSEMBLY PROTEIN FLIH"/>
    <property type="match status" value="1"/>
</dbReference>
<dbReference type="AlphaFoldDB" id="A0A1F7WZ04"/>
<comment type="function">
    <text evidence="1">Needed for flagellar regrowth and assembly.</text>
</comment>
<evidence type="ECO:0000256" key="3">
    <source>
        <dbReference type="ARBA" id="ARBA00022448"/>
    </source>
</evidence>
<proteinExistence type="inferred from homology"/>
<accession>A0A1F7WZ04</accession>
<keyword evidence="6" id="KW-1006">Bacterial flagellum protein export</keyword>
<evidence type="ECO:0000259" key="8">
    <source>
        <dbReference type="Pfam" id="PF02108"/>
    </source>
</evidence>
<evidence type="ECO:0000256" key="2">
    <source>
        <dbReference type="ARBA" id="ARBA00006602"/>
    </source>
</evidence>
<feature type="domain" description="Flagellar assembly protein FliH/Type III secretion system HrpE" evidence="8">
    <location>
        <begin position="117"/>
        <end position="241"/>
    </location>
</feature>
<comment type="caution">
    <text evidence="9">The sequence shown here is derived from an EMBL/GenBank/DDBJ whole genome shotgun (WGS) entry which is preliminary data.</text>
</comment>
<evidence type="ECO:0000256" key="6">
    <source>
        <dbReference type="ARBA" id="ARBA00023225"/>
    </source>
</evidence>
<dbReference type="InterPro" id="IPR051472">
    <property type="entry name" value="T3SS_Stator/FliH"/>
</dbReference>
<dbReference type="PANTHER" id="PTHR34982">
    <property type="entry name" value="YOP PROTEINS TRANSLOCATION PROTEIN L"/>
    <property type="match status" value="1"/>
</dbReference>
<evidence type="ECO:0000256" key="7">
    <source>
        <dbReference type="SAM" id="Coils"/>
    </source>
</evidence>
<evidence type="ECO:0000256" key="4">
    <source>
        <dbReference type="ARBA" id="ARBA00022795"/>
    </source>
</evidence>
<dbReference type="GO" id="GO:0005829">
    <property type="term" value="C:cytosol"/>
    <property type="evidence" value="ECO:0007669"/>
    <property type="project" value="TreeGrafter"/>
</dbReference>
<keyword evidence="5" id="KW-0653">Protein transport</keyword>
<keyword evidence="3" id="KW-0813">Transport</keyword>
<gene>
    <name evidence="9" type="ORF">A2008_11810</name>
</gene>
<evidence type="ECO:0000313" key="10">
    <source>
        <dbReference type="Proteomes" id="UP000178735"/>
    </source>
</evidence>
<comment type="similarity">
    <text evidence="2">Belongs to the FliH family.</text>
</comment>
<protein>
    <recommendedName>
        <fullName evidence="8">Flagellar assembly protein FliH/Type III secretion system HrpE domain-containing protein</fullName>
    </recommendedName>
</protein>
<keyword evidence="4" id="KW-1005">Bacterial flagellum biogenesis</keyword>
<feature type="coiled-coil region" evidence="7">
    <location>
        <begin position="25"/>
        <end position="141"/>
    </location>
</feature>
<keyword evidence="7" id="KW-0175">Coiled coil</keyword>
<organism evidence="9 10">
    <name type="scientific">Candidatus Wallbacteria bacterium GWC2_49_35</name>
    <dbReference type="NCBI Taxonomy" id="1817813"/>
    <lineage>
        <taxon>Bacteria</taxon>
        <taxon>Candidatus Walliibacteriota</taxon>
    </lineage>
</organism>
<dbReference type="Proteomes" id="UP000178735">
    <property type="component" value="Unassembled WGS sequence"/>
</dbReference>
<evidence type="ECO:0000256" key="1">
    <source>
        <dbReference type="ARBA" id="ARBA00003041"/>
    </source>
</evidence>
<dbReference type="Pfam" id="PF02108">
    <property type="entry name" value="FliH"/>
    <property type="match status" value="1"/>
</dbReference>
<dbReference type="InterPro" id="IPR018035">
    <property type="entry name" value="Flagellar_FliH/T3SS_HrpE"/>
</dbReference>
<evidence type="ECO:0000313" key="9">
    <source>
        <dbReference type="EMBL" id="OGM07893.1"/>
    </source>
</evidence>
<name>A0A1F7WZ04_9BACT</name>
<sequence>MSSIVRNFNFDNRPIIIDSSKSLEKIETSNVLVKLQQDIDRMNEEIKSLHAQADVILKNARTNETNIKQSVDLYKKNELEKTRKICEEIKEDTRREAFDKGFAEGKAEAVERAKSIIEAIEQVLKEALHEKDEIIRKAEQQIVELAMAISKKITRCEVLLNRDVIYYSVNEAIAKIVDRDTINIYMNLKDISTFAKRKEDVLKSLPVDSKVKIIEDNNILPGGCIISTNMGNIDATISSQMLEVEKMLEEALRQEEEEEGEEPARQSY</sequence>